<dbReference type="InterPro" id="IPR050330">
    <property type="entry name" value="Bact_OuterMem_StrucFunc"/>
</dbReference>
<name>A0A9E2NZ74_9SPIR</name>
<keyword evidence="1" id="KW-0472">Membrane</keyword>
<dbReference type="EMBL" id="JAHLFV010000185">
    <property type="protein sequence ID" value="MBU3850471.1"/>
    <property type="molecule type" value="Genomic_DNA"/>
</dbReference>
<evidence type="ECO:0000256" key="1">
    <source>
        <dbReference type="PROSITE-ProRule" id="PRU00473"/>
    </source>
</evidence>
<dbReference type="PROSITE" id="PS51123">
    <property type="entry name" value="OMPA_2"/>
    <property type="match status" value="1"/>
</dbReference>
<dbReference type="CDD" id="cd07185">
    <property type="entry name" value="OmpA_C-like"/>
    <property type="match status" value="1"/>
</dbReference>
<dbReference type="GO" id="GO:0016020">
    <property type="term" value="C:membrane"/>
    <property type="evidence" value="ECO:0007669"/>
    <property type="project" value="UniProtKB-UniRule"/>
</dbReference>
<reference evidence="4" key="1">
    <citation type="journal article" date="2021" name="PeerJ">
        <title>Extensive microbial diversity within the chicken gut microbiome revealed by metagenomics and culture.</title>
        <authorList>
            <person name="Gilroy R."/>
            <person name="Ravi A."/>
            <person name="Getino M."/>
            <person name="Pursley I."/>
            <person name="Horton D.L."/>
            <person name="Alikhan N.F."/>
            <person name="Baker D."/>
            <person name="Gharbi K."/>
            <person name="Hall N."/>
            <person name="Watson M."/>
            <person name="Adriaenssens E.M."/>
            <person name="Foster-Nyarko E."/>
            <person name="Jarju S."/>
            <person name="Secka A."/>
            <person name="Antonio M."/>
            <person name="Oren A."/>
            <person name="Chaudhuri R.R."/>
            <person name="La Ragione R."/>
            <person name="Hildebrand F."/>
            <person name="Pallen M.J."/>
        </authorList>
    </citation>
    <scope>NUCLEOTIDE SEQUENCE</scope>
    <source>
        <strain evidence="4">Gambia15-2214</strain>
    </source>
</reference>
<feature type="domain" description="OmpA-like" evidence="3">
    <location>
        <begin position="326"/>
        <end position="444"/>
    </location>
</feature>
<reference evidence="4" key="2">
    <citation type="submission" date="2021-04" db="EMBL/GenBank/DDBJ databases">
        <authorList>
            <person name="Gilroy R."/>
        </authorList>
    </citation>
    <scope>NUCLEOTIDE SEQUENCE</scope>
    <source>
        <strain evidence="4">Gambia15-2214</strain>
    </source>
</reference>
<gene>
    <name evidence="4" type="ORF">IAA16_07900</name>
</gene>
<dbReference type="AlphaFoldDB" id="A0A9E2NZ74"/>
<accession>A0A9E2NZ74</accession>
<dbReference type="Proteomes" id="UP000823914">
    <property type="component" value="Unassembled WGS sequence"/>
</dbReference>
<dbReference type="InterPro" id="IPR036737">
    <property type="entry name" value="OmpA-like_sf"/>
</dbReference>
<dbReference type="Gene3D" id="3.30.1330.60">
    <property type="entry name" value="OmpA-like domain"/>
    <property type="match status" value="1"/>
</dbReference>
<keyword evidence="2" id="KW-0732">Signal</keyword>
<evidence type="ECO:0000256" key="2">
    <source>
        <dbReference type="SAM" id="SignalP"/>
    </source>
</evidence>
<feature type="chain" id="PRO_5039447842" evidence="2">
    <location>
        <begin position="28"/>
        <end position="457"/>
    </location>
</feature>
<protein>
    <submittedName>
        <fullName evidence="4">OmpA family protein</fullName>
    </submittedName>
</protein>
<sequence>MKKISLYMIKKCCYVFFFLILSNGVFAQSVTSSSTVDWTKNSFTSTVNFDMEAANLSFPTGKTVAVNKMNMYLPLMIKDPLLALKVDSSNMMGDLVIRDEVPFDNISSLIKNAKRIPGVFSRNGMELTMDHDLDMLTLSSLLVRHTYPYSAYPPIEQTATREYTGIIIDARGALPVQGEFVEDETEPCFFPKVWDEQMNLIYEKNMVQPTVAQNQGIIHYDYSSDESRYKDRVGNDPLRIRARKVYGVYRTDPVISRKDALRILSLPENMELLSQGKVVILLDKENLIYPATAPDKDAAYYVALRELKSYTYTDKVPDVTIDDTYRGLQISIQNLQFVADSSELLPGEEQRLDELAEMVKTVTDMGNFTISVEGHTASVGKPTGEMELSLQRAKAIMDALQQRGVDTTDFTYKGFGGTVPIGDNSTDEGRAMNRRVEIMVIPKTTYVQRSPDALPEN</sequence>
<dbReference type="Pfam" id="PF00691">
    <property type="entry name" value="OmpA"/>
    <property type="match status" value="1"/>
</dbReference>
<dbReference type="InterPro" id="IPR006665">
    <property type="entry name" value="OmpA-like"/>
</dbReference>
<proteinExistence type="predicted"/>
<organism evidence="4 5">
    <name type="scientific">Candidatus Treponema excrementipullorum</name>
    <dbReference type="NCBI Taxonomy" id="2838768"/>
    <lineage>
        <taxon>Bacteria</taxon>
        <taxon>Pseudomonadati</taxon>
        <taxon>Spirochaetota</taxon>
        <taxon>Spirochaetia</taxon>
        <taxon>Spirochaetales</taxon>
        <taxon>Treponemataceae</taxon>
        <taxon>Treponema</taxon>
    </lineage>
</organism>
<comment type="caution">
    <text evidence="4">The sequence shown here is derived from an EMBL/GenBank/DDBJ whole genome shotgun (WGS) entry which is preliminary data.</text>
</comment>
<evidence type="ECO:0000313" key="5">
    <source>
        <dbReference type="Proteomes" id="UP000823914"/>
    </source>
</evidence>
<evidence type="ECO:0000259" key="3">
    <source>
        <dbReference type="PROSITE" id="PS51123"/>
    </source>
</evidence>
<dbReference type="SUPFAM" id="SSF103088">
    <property type="entry name" value="OmpA-like"/>
    <property type="match status" value="1"/>
</dbReference>
<dbReference type="PANTHER" id="PTHR30329:SF21">
    <property type="entry name" value="LIPOPROTEIN YIAD-RELATED"/>
    <property type="match status" value="1"/>
</dbReference>
<evidence type="ECO:0000313" key="4">
    <source>
        <dbReference type="EMBL" id="MBU3850471.1"/>
    </source>
</evidence>
<dbReference type="PANTHER" id="PTHR30329">
    <property type="entry name" value="STATOR ELEMENT OF FLAGELLAR MOTOR COMPLEX"/>
    <property type="match status" value="1"/>
</dbReference>
<feature type="signal peptide" evidence="2">
    <location>
        <begin position="1"/>
        <end position="27"/>
    </location>
</feature>